<dbReference type="PATRIC" id="fig|76936.10.peg.1124"/>
<dbReference type="GeneID" id="78151361"/>
<gene>
    <name evidence="1" type="ORF">BN2458_PEG1151</name>
</gene>
<dbReference type="KEGG" id="hty:BN2458_PEG1151"/>
<reference evidence="2" key="1">
    <citation type="submission" date="2015-11" db="EMBL/GenBank/DDBJ databases">
        <authorList>
            <person name="Anvar S.Y."/>
        </authorList>
    </citation>
    <scope>NUCLEOTIDE SEQUENCE [LARGE SCALE GENOMIC DNA]</scope>
</reference>
<sequence length="99" mass="11612">MRTLMLFYLIPLCVMLTSCTKPIYTSFETSKAKMEMLSGFSFGQCSKIKQEPYKNAEQILSNKDLIDYKKQYYENGKIPRGMRICWDSHKAKWENGTMC</sequence>
<dbReference type="EMBL" id="LN907858">
    <property type="protein sequence ID" value="CUU40036.1"/>
    <property type="molecule type" value="Genomic_DNA"/>
</dbReference>
<protein>
    <submittedName>
        <fullName evidence="1">Predicted secreted protein</fullName>
    </submittedName>
</protein>
<dbReference type="Proteomes" id="UP000064525">
    <property type="component" value="Chromosome I"/>
</dbReference>
<dbReference type="PROSITE" id="PS51257">
    <property type="entry name" value="PROKAR_LIPOPROTEIN"/>
    <property type="match status" value="1"/>
</dbReference>
<dbReference type="RefSeq" id="WP_034325676.1">
    <property type="nucleotide sequence ID" value="NZ_CAJTQN010000003.1"/>
</dbReference>
<accession>A0A099UEA3</accession>
<name>A0A099UEA3_9HELI</name>
<dbReference type="AlphaFoldDB" id="A0A099UEA3"/>
<evidence type="ECO:0000313" key="1">
    <source>
        <dbReference type="EMBL" id="CUU40036.1"/>
    </source>
</evidence>
<organism evidence="1 2">
    <name type="scientific">Helicobacter typhlonius</name>
    <dbReference type="NCBI Taxonomy" id="76936"/>
    <lineage>
        <taxon>Bacteria</taxon>
        <taxon>Pseudomonadati</taxon>
        <taxon>Campylobacterota</taxon>
        <taxon>Epsilonproteobacteria</taxon>
        <taxon>Campylobacterales</taxon>
        <taxon>Helicobacteraceae</taxon>
        <taxon>Helicobacter</taxon>
    </lineage>
</organism>
<proteinExistence type="predicted"/>
<evidence type="ECO:0000313" key="2">
    <source>
        <dbReference type="Proteomes" id="UP000064525"/>
    </source>
</evidence>